<dbReference type="Gene3D" id="1.20.1250.20">
    <property type="entry name" value="MFS general substrate transporter like domains"/>
    <property type="match status" value="1"/>
</dbReference>
<keyword evidence="5 8" id="KW-0812">Transmembrane</keyword>
<feature type="transmembrane region" description="Helical" evidence="8">
    <location>
        <begin position="476"/>
        <end position="498"/>
    </location>
</feature>
<dbReference type="NCBIfam" id="TIGR00711">
    <property type="entry name" value="efflux_EmrB"/>
    <property type="match status" value="1"/>
</dbReference>
<feature type="transmembrane region" description="Helical" evidence="8">
    <location>
        <begin position="276"/>
        <end position="297"/>
    </location>
</feature>
<feature type="transmembrane region" description="Helical" evidence="8">
    <location>
        <begin position="54"/>
        <end position="72"/>
    </location>
</feature>
<evidence type="ECO:0000313" key="11">
    <source>
        <dbReference type="Proteomes" id="UP000182977"/>
    </source>
</evidence>
<dbReference type="InterPro" id="IPR020846">
    <property type="entry name" value="MFS_dom"/>
</dbReference>
<comment type="subcellular location">
    <subcellularLocation>
        <location evidence="1">Cell membrane</location>
        <topology evidence="1">Multi-pass membrane protein</topology>
    </subcellularLocation>
</comment>
<dbReference type="InterPro" id="IPR036259">
    <property type="entry name" value="MFS_trans_sf"/>
</dbReference>
<dbReference type="Gene3D" id="1.20.1720.10">
    <property type="entry name" value="Multidrug resistance protein D"/>
    <property type="match status" value="1"/>
</dbReference>
<keyword evidence="4" id="KW-1003">Cell membrane</keyword>
<evidence type="ECO:0000256" key="4">
    <source>
        <dbReference type="ARBA" id="ARBA00022475"/>
    </source>
</evidence>
<evidence type="ECO:0000256" key="1">
    <source>
        <dbReference type="ARBA" id="ARBA00004651"/>
    </source>
</evidence>
<evidence type="ECO:0000256" key="3">
    <source>
        <dbReference type="ARBA" id="ARBA00022448"/>
    </source>
</evidence>
<dbReference type="GO" id="GO:0022857">
    <property type="term" value="F:transmembrane transporter activity"/>
    <property type="evidence" value="ECO:0007669"/>
    <property type="project" value="InterPro"/>
</dbReference>
<dbReference type="PANTHER" id="PTHR23501">
    <property type="entry name" value="MAJOR FACILITATOR SUPERFAMILY"/>
    <property type="match status" value="1"/>
</dbReference>
<dbReference type="PRINTS" id="PR01036">
    <property type="entry name" value="TCRTETB"/>
</dbReference>
<feature type="transmembrane region" description="Helical" evidence="8">
    <location>
        <begin position="342"/>
        <end position="360"/>
    </location>
</feature>
<dbReference type="SUPFAM" id="SSF103473">
    <property type="entry name" value="MFS general substrate transporter"/>
    <property type="match status" value="1"/>
</dbReference>
<comment type="similarity">
    <text evidence="2">Belongs to the major facilitator superfamily. TCR/Tet family.</text>
</comment>
<dbReference type="RefSeq" id="WP_046767593.1">
    <property type="nucleotide sequence ID" value="NZ_KQ061222.1"/>
</dbReference>
<evidence type="ECO:0000259" key="9">
    <source>
        <dbReference type="PROSITE" id="PS50850"/>
    </source>
</evidence>
<feature type="transmembrane region" description="Helical" evidence="8">
    <location>
        <begin position="309"/>
        <end position="330"/>
    </location>
</feature>
<reference evidence="11" key="1">
    <citation type="submission" date="2016-10" db="EMBL/GenBank/DDBJ databases">
        <authorList>
            <person name="Varghese N."/>
            <person name="Submissions S."/>
        </authorList>
    </citation>
    <scope>NUCLEOTIDE SEQUENCE [LARGE SCALE GENOMIC DNA]</scope>
    <source>
        <strain evidence="11">DSM 45079</strain>
    </source>
</reference>
<feature type="transmembrane region" description="Helical" evidence="8">
    <location>
        <begin position="366"/>
        <end position="389"/>
    </location>
</feature>
<evidence type="ECO:0000256" key="2">
    <source>
        <dbReference type="ARBA" id="ARBA00007520"/>
    </source>
</evidence>
<dbReference type="STRING" id="419479.SAMN04488563_5163"/>
<proteinExistence type="inferred from homology"/>
<feature type="transmembrane region" description="Helical" evidence="8">
    <location>
        <begin position="172"/>
        <end position="191"/>
    </location>
</feature>
<keyword evidence="7 8" id="KW-0472">Membrane</keyword>
<feature type="transmembrane region" description="Helical" evidence="8">
    <location>
        <begin position="409"/>
        <end position="430"/>
    </location>
</feature>
<dbReference type="EMBL" id="LT629791">
    <property type="protein sequence ID" value="SDU76310.1"/>
    <property type="molecule type" value="Genomic_DNA"/>
</dbReference>
<feature type="transmembrane region" description="Helical" evidence="8">
    <location>
        <begin position="21"/>
        <end position="42"/>
    </location>
</feature>
<feature type="transmembrane region" description="Helical" evidence="8">
    <location>
        <begin position="235"/>
        <end position="256"/>
    </location>
</feature>
<keyword evidence="11" id="KW-1185">Reference proteome</keyword>
<protein>
    <submittedName>
        <fullName evidence="10">Drug resistance transporter, EmrB/QacA subfamily</fullName>
    </submittedName>
</protein>
<organism evidence="10 11">
    <name type="scientific">Jiangella alkaliphila</name>
    <dbReference type="NCBI Taxonomy" id="419479"/>
    <lineage>
        <taxon>Bacteria</taxon>
        <taxon>Bacillati</taxon>
        <taxon>Actinomycetota</taxon>
        <taxon>Actinomycetes</taxon>
        <taxon>Jiangellales</taxon>
        <taxon>Jiangellaceae</taxon>
        <taxon>Jiangella</taxon>
    </lineage>
</organism>
<dbReference type="FunFam" id="1.20.1720.10:FF:000004">
    <property type="entry name" value="EmrB/QacA family drug resistance transporter"/>
    <property type="match status" value="1"/>
</dbReference>
<feature type="transmembrane region" description="Helical" evidence="8">
    <location>
        <begin position="84"/>
        <end position="102"/>
    </location>
</feature>
<feature type="transmembrane region" description="Helical" evidence="8">
    <location>
        <begin position="211"/>
        <end position="229"/>
    </location>
</feature>
<name>A0A1H2L5K5_9ACTN</name>
<gene>
    <name evidence="10" type="ORF">SAMN04488563_5163</name>
</gene>
<dbReference type="GO" id="GO:0005886">
    <property type="term" value="C:plasma membrane"/>
    <property type="evidence" value="ECO:0007669"/>
    <property type="project" value="UniProtKB-SubCell"/>
</dbReference>
<dbReference type="PROSITE" id="PS50850">
    <property type="entry name" value="MFS"/>
    <property type="match status" value="1"/>
</dbReference>
<evidence type="ECO:0000313" key="10">
    <source>
        <dbReference type="EMBL" id="SDU76310.1"/>
    </source>
</evidence>
<feature type="domain" description="Major facilitator superfamily (MFS) profile" evidence="9">
    <location>
        <begin position="19"/>
        <end position="503"/>
    </location>
</feature>
<evidence type="ECO:0000256" key="8">
    <source>
        <dbReference type="SAM" id="Phobius"/>
    </source>
</evidence>
<sequence>MTTDATAPTTMTHRQVLEAMSGLLLAMFVAMLSGTIVANALPRIIGDLGGNQDQYTWVVTATLLAATATTPIWGKLADRMDKKLLVQLSITVFVIGSVLAGFSQNTESLIGFRVLQGLGLGGLQALVQIVMASIVSPRERGRYMGYFGAVMAVATVGGPLLGGFLVDSELLGWRWCFWIGVPFGIAALVLLQRTLKLPVLTSDTKIDWRGALLIPGSISVLLIWVTLAGKDFGWMSWPSAAFVAGGLLLIALAVVVERRVQDPVVPPRLLRNRTMVLAIIASVAIGIAMFGSSVFFGQYFQISRGYSPTAAGLLTLPMIVGLLLASTITGQLVTRFGRWKRFLVTGSGLIVVGLGLLGTIDHSTSLVLIGVYMAILGVGVGSSMQNLVLAAQNGLHYRDLGAGTSTVTFFRSLGGAAGVSVLGAILATHVTDLINEGLASMPGAGNATQSGGSTSLDLSGLPEPVRVVVEHAYGDATALVFLIAGAISLLAFVAVLFIRETSLRTTVGDAELAELEEVTARA</sequence>
<evidence type="ECO:0000256" key="6">
    <source>
        <dbReference type="ARBA" id="ARBA00022989"/>
    </source>
</evidence>
<feature type="transmembrane region" description="Helical" evidence="8">
    <location>
        <begin position="146"/>
        <end position="166"/>
    </location>
</feature>
<dbReference type="PANTHER" id="PTHR23501:SF197">
    <property type="entry name" value="COMD"/>
    <property type="match status" value="1"/>
</dbReference>
<dbReference type="Proteomes" id="UP000182977">
    <property type="component" value="Chromosome I"/>
</dbReference>
<dbReference type="InterPro" id="IPR004638">
    <property type="entry name" value="EmrB-like"/>
</dbReference>
<keyword evidence="3" id="KW-0813">Transport</keyword>
<keyword evidence="6 8" id="KW-1133">Transmembrane helix</keyword>
<dbReference type="InterPro" id="IPR011701">
    <property type="entry name" value="MFS"/>
</dbReference>
<dbReference type="Pfam" id="PF07690">
    <property type="entry name" value="MFS_1"/>
    <property type="match status" value="1"/>
</dbReference>
<accession>A0A1H2L5K5</accession>
<feature type="transmembrane region" description="Helical" evidence="8">
    <location>
        <begin position="114"/>
        <end position="134"/>
    </location>
</feature>
<evidence type="ECO:0000256" key="7">
    <source>
        <dbReference type="ARBA" id="ARBA00023136"/>
    </source>
</evidence>
<evidence type="ECO:0000256" key="5">
    <source>
        <dbReference type="ARBA" id="ARBA00022692"/>
    </source>
</evidence>
<dbReference type="AlphaFoldDB" id="A0A1H2L5K5"/>